<feature type="region of interest" description="Disordered" evidence="1">
    <location>
        <begin position="1"/>
        <end position="78"/>
    </location>
</feature>
<feature type="region of interest" description="Disordered" evidence="1">
    <location>
        <begin position="634"/>
        <end position="656"/>
    </location>
</feature>
<feature type="region of interest" description="Disordered" evidence="1">
    <location>
        <begin position="448"/>
        <end position="477"/>
    </location>
</feature>
<evidence type="ECO:0000256" key="2">
    <source>
        <dbReference type="SAM" id="Phobius"/>
    </source>
</evidence>
<name>A0A061B8B9_RHOTO</name>
<gene>
    <name evidence="3" type="ORF">RHTO0S_09e00364g</name>
</gene>
<feature type="compositionally biased region" description="Acidic residues" evidence="1">
    <location>
        <begin position="58"/>
        <end position="74"/>
    </location>
</feature>
<feature type="compositionally biased region" description="Polar residues" evidence="1">
    <location>
        <begin position="640"/>
        <end position="653"/>
    </location>
</feature>
<protein>
    <submittedName>
        <fullName evidence="3">RHTO0S09e00364g1_1</fullName>
    </submittedName>
</protein>
<accession>A0A061B8B9</accession>
<feature type="compositionally biased region" description="Low complexity" evidence="1">
    <location>
        <begin position="28"/>
        <end position="38"/>
    </location>
</feature>
<reference evidence="3" key="1">
    <citation type="journal article" date="2014" name="Genome Announc.">
        <title>Draft genome sequence of Rhodosporidium toruloides CECT1137, an oleaginous yeast of biotechnological interest.</title>
        <authorList>
            <person name="Morin N."/>
            <person name="Calcas X."/>
            <person name="Devillers H."/>
            <person name="Durrens P."/>
            <person name="Sherman D.J."/>
            <person name="Nicaud J.-M."/>
            <person name="Neuveglise C."/>
        </authorList>
    </citation>
    <scope>NUCLEOTIDE SEQUENCE</scope>
    <source>
        <strain evidence="3">CECT1137</strain>
    </source>
</reference>
<sequence>MGDSASPTSGKGKSRASDPFERSNDLESAPLLSSPSSSGGKRKQRLRHGRGPLVREDSDADEPLPSNDSDEEEEQRVRLVSAHPAQHARARWTLSSIACLIFGLIFCLALLALAVLHIWVGRLVSEQARHGTAEEMAKRGMVWAGPSAVRVQASEGGEGLVVEVDGMAGIDVRKALDWEEKDEGGWVRRTEGRIARWGVKKAKSVTVDVGEVAIYDASGDDEESASADPLVLVNSLDSLRLPLSYPTLSNPLPTMQPFTLHIPLSFPSPQHLADFAKAVYQSKDYRVRAEISEVVAQVGEGTGRGPAGWVMRRIKKTKVTDLARVVEGKVPDLPTDTDPAEMVNLTSYGVYETTSPAHPNETVIALSASAIFQNPLADAIRRGRLPVVAWGVPFRLPISVHLPLPPLPQQKPGAPTEIALAKISSLPFFFPAESDSAKLDISGHLVPAGNLTPPATRPPTPPPEDGAFSSLNSNDQPPLSRALSRFVARYLSGRSNDVYIRYDSTPEPPLPGDPAPDAPFPPRFVADMVKEQTFHVEVPGTNETPDFFKNLRMEDMKIRLGGGDDSNADLLATGKVVGEVVLPDAAKKLAKGIDAKVIWPDVLVYDGELPPHPYSADEEGVRAVEGLAPSAADQLPLFPSTASSPDNSDSTAYPPSPVPRNAFARMRPAQPMQAKTIHIPGNSTHNATTLVEAAFVDAPLYLLPGRGDVLRRFVGKIIFGGNHVKASMAGITSVRIGLSGFGEVELVEIPIEASFMVGRGGIENPPSLARLVGLD</sequence>
<evidence type="ECO:0000313" key="3">
    <source>
        <dbReference type="EMBL" id="CDR44135.1"/>
    </source>
</evidence>
<feature type="compositionally biased region" description="Basic and acidic residues" evidence="1">
    <location>
        <begin position="15"/>
        <end position="25"/>
    </location>
</feature>
<keyword evidence="2" id="KW-0472">Membrane</keyword>
<dbReference type="EMBL" id="LK052944">
    <property type="protein sequence ID" value="CDR44135.1"/>
    <property type="molecule type" value="Genomic_DNA"/>
</dbReference>
<proteinExistence type="predicted"/>
<feature type="transmembrane region" description="Helical" evidence="2">
    <location>
        <begin position="97"/>
        <end position="120"/>
    </location>
</feature>
<keyword evidence="2" id="KW-0812">Transmembrane</keyword>
<feature type="compositionally biased region" description="Basic residues" evidence="1">
    <location>
        <begin position="40"/>
        <end position="50"/>
    </location>
</feature>
<dbReference type="OrthoDB" id="10039566at2759"/>
<feature type="compositionally biased region" description="Polar residues" evidence="1">
    <location>
        <begin position="1"/>
        <end position="11"/>
    </location>
</feature>
<keyword evidence="2" id="KW-1133">Transmembrane helix</keyword>
<evidence type="ECO:0000256" key="1">
    <source>
        <dbReference type="SAM" id="MobiDB-lite"/>
    </source>
</evidence>
<dbReference type="AlphaFoldDB" id="A0A061B8B9"/>
<feature type="compositionally biased region" description="Pro residues" evidence="1">
    <location>
        <begin position="455"/>
        <end position="464"/>
    </location>
</feature>
<organism evidence="3">
    <name type="scientific">Rhodotorula toruloides</name>
    <name type="common">Yeast</name>
    <name type="synonym">Rhodosporidium toruloides</name>
    <dbReference type="NCBI Taxonomy" id="5286"/>
    <lineage>
        <taxon>Eukaryota</taxon>
        <taxon>Fungi</taxon>
        <taxon>Dikarya</taxon>
        <taxon>Basidiomycota</taxon>
        <taxon>Pucciniomycotina</taxon>
        <taxon>Microbotryomycetes</taxon>
        <taxon>Sporidiobolales</taxon>
        <taxon>Sporidiobolaceae</taxon>
        <taxon>Rhodotorula</taxon>
    </lineage>
</organism>